<name>A0A543PMX7_9MICO</name>
<dbReference type="GO" id="GO:0003700">
    <property type="term" value="F:DNA-binding transcription factor activity"/>
    <property type="evidence" value="ECO:0007669"/>
    <property type="project" value="InterPro"/>
</dbReference>
<protein>
    <submittedName>
        <fullName evidence="2">DNA-binding MarR family transcriptional regulator</fullName>
    </submittedName>
</protein>
<dbReference type="SMART" id="SM00347">
    <property type="entry name" value="HTH_MARR"/>
    <property type="match status" value="1"/>
</dbReference>
<sequence>MAPATGDGSRGDVRWLSDAEQASWRAILRGTRLLERALDDALDRPGLQLSEYEIISMLSESDNHRLRMSELASMVVQSRSRLTHTAKRLEDRGWVTREQCANDKRGVELVLTPGGLAAVREISAVHVESVRENLVDIMTPEQFQAIGDAMAIVRDHLDPDGTSGR</sequence>
<organism evidence="2 3">
    <name type="scientific">Humibacillus xanthopallidus</name>
    <dbReference type="NCBI Taxonomy" id="412689"/>
    <lineage>
        <taxon>Bacteria</taxon>
        <taxon>Bacillati</taxon>
        <taxon>Actinomycetota</taxon>
        <taxon>Actinomycetes</taxon>
        <taxon>Micrococcales</taxon>
        <taxon>Intrasporangiaceae</taxon>
        <taxon>Humibacillus</taxon>
    </lineage>
</organism>
<dbReference type="EMBL" id="VFQF01000003">
    <property type="protein sequence ID" value="TQN45423.1"/>
    <property type="molecule type" value="Genomic_DNA"/>
</dbReference>
<dbReference type="SUPFAM" id="SSF46785">
    <property type="entry name" value="Winged helix' DNA-binding domain"/>
    <property type="match status" value="1"/>
</dbReference>
<dbReference type="GO" id="GO:0003677">
    <property type="term" value="F:DNA binding"/>
    <property type="evidence" value="ECO:0007669"/>
    <property type="project" value="UniProtKB-KW"/>
</dbReference>
<gene>
    <name evidence="2" type="ORF">FHX52_4663</name>
</gene>
<evidence type="ECO:0000259" key="1">
    <source>
        <dbReference type="PROSITE" id="PS50995"/>
    </source>
</evidence>
<dbReference type="PROSITE" id="PS50995">
    <property type="entry name" value="HTH_MARR_2"/>
    <property type="match status" value="1"/>
</dbReference>
<dbReference type="AlphaFoldDB" id="A0A543PMX7"/>
<dbReference type="InterPro" id="IPR000835">
    <property type="entry name" value="HTH_MarR-typ"/>
</dbReference>
<dbReference type="PRINTS" id="PR00598">
    <property type="entry name" value="HTHMARR"/>
</dbReference>
<dbReference type="PANTHER" id="PTHR33164:SF99">
    <property type="entry name" value="MARR FAMILY REGULATORY PROTEIN"/>
    <property type="match status" value="1"/>
</dbReference>
<dbReference type="InterPro" id="IPR039422">
    <property type="entry name" value="MarR/SlyA-like"/>
</dbReference>
<dbReference type="GO" id="GO:0006950">
    <property type="term" value="P:response to stress"/>
    <property type="evidence" value="ECO:0007669"/>
    <property type="project" value="TreeGrafter"/>
</dbReference>
<evidence type="ECO:0000313" key="2">
    <source>
        <dbReference type="EMBL" id="TQN45423.1"/>
    </source>
</evidence>
<accession>A0A543PMX7</accession>
<reference evidence="2 3" key="1">
    <citation type="submission" date="2019-06" db="EMBL/GenBank/DDBJ databases">
        <title>Sequencing the genomes of 1000 actinobacteria strains.</title>
        <authorList>
            <person name="Klenk H.-P."/>
        </authorList>
    </citation>
    <scope>NUCLEOTIDE SEQUENCE [LARGE SCALE GENOMIC DNA]</scope>
    <source>
        <strain evidence="2 3">DSM 21776</strain>
    </source>
</reference>
<comment type="caution">
    <text evidence="2">The sequence shown here is derived from an EMBL/GenBank/DDBJ whole genome shotgun (WGS) entry which is preliminary data.</text>
</comment>
<proteinExistence type="predicted"/>
<dbReference type="InterPro" id="IPR036388">
    <property type="entry name" value="WH-like_DNA-bd_sf"/>
</dbReference>
<dbReference type="Pfam" id="PF01047">
    <property type="entry name" value="MarR"/>
    <property type="match status" value="1"/>
</dbReference>
<dbReference type="Proteomes" id="UP000320085">
    <property type="component" value="Unassembled WGS sequence"/>
</dbReference>
<evidence type="ECO:0000313" key="3">
    <source>
        <dbReference type="Proteomes" id="UP000320085"/>
    </source>
</evidence>
<dbReference type="Gene3D" id="1.10.10.10">
    <property type="entry name" value="Winged helix-like DNA-binding domain superfamily/Winged helix DNA-binding domain"/>
    <property type="match status" value="1"/>
</dbReference>
<feature type="domain" description="HTH marR-type" evidence="1">
    <location>
        <begin position="20"/>
        <end position="155"/>
    </location>
</feature>
<dbReference type="PANTHER" id="PTHR33164">
    <property type="entry name" value="TRANSCRIPTIONAL REGULATOR, MARR FAMILY"/>
    <property type="match status" value="1"/>
</dbReference>
<dbReference type="InterPro" id="IPR036390">
    <property type="entry name" value="WH_DNA-bd_sf"/>
</dbReference>
<keyword evidence="2" id="KW-0238">DNA-binding</keyword>